<evidence type="ECO:0000259" key="6">
    <source>
        <dbReference type="Pfam" id="PF00081"/>
    </source>
</evidence>
<evidence type="ECO:0000256" key="2">
    <source>
        <dbReference type="ARBA" id="ARBA00012682"/>
    </source>
</evidence>
<dbReference type="Gene3D" id="3.55.40.20">
    <property type="entry name" value="Iron/manganese superoxide dismutase, C-terminal domain"/>
    <property type="match status" value="1"/>
</dbReference>
<evidence type="ECO:0000256" key="3">
    <source>
        <dbReference type="ARBA" id="ARBA00022723"/>
    </source>
</evidence>
<evidence type="ECO:0000313" key="8">
    <source>
        <dbReference type="EMBL" id="RCK77783.1"/>
    </source>
</evidence>
<organism evidence="8 9">
    <name type="scientific">Candidatus Ozemobacter sibiricus</name>
    <dbReference type="NCBI Taxonomy" id="2268124"/>
    <lineage>
        <taxon>Bacteria</taxon>
        <taxon>Candidatus Ozemobacteria</taxon>
        <taxon>Candidatus Ozemobacterales</taxon>
        <taxon>Candidatus Ozemobacteraceae</taxon>
        <taxon>Candidatus Ozemobacter</taxon>
    </lineage>
</organism>
<dbReference type="SUPFAM" id="SSF54719">
    <property type="entry name" value="Fe,Mn superoxide dismutase (SOD), C-terminal domain"/>
    <property type="match status" value="1"/>
</dbReference>
<dbReference type="Pfam" id="PF00081">
    <property type="entry name" value="Sod_Fe_N"/>
    <property type="match status" value="1"/>
</dbReference>
<evidence type="ECO:0000313" key="9">
    <source>
        <dbReference type="Proteomes" id="UP000252355"/>
    </source>
</evidence>
<dbReference type="InterPro" id="IPR036324">
    <property type="entry name" value="Mn/Fe_SOD_N_sf"/>
</dbReference>
<proteinExistence type="inferred from homology"/>
<dbReference type="AlphaFoldDB" id="A0A367ZI53"/>
<dbReference type="PRINTS" id="PR01703">
    <property type="entry name" value="MNSODISMTASE"/>
</dbReference>
<dbReference type="Gene3D" id="1.10.287.990">
    <property type="entry name" value="Fe,Mn superoxide dismutase (SOD) domain"/>
    <property type="match status" value="1"/>
</dbReference>
<dbReference type="InterPro" id="IPR036314">
    <property type="entry name" value="SOD_C_sf"/>
</dbReference>
<accession>A0A367ZI53</accession>
<reference evidence="8 9" key="1">
    <citation type="submission" date="2018-05" db="EMBL/GenBank/DDBJ databases">
        <title>A metagenomic window into the 2 km-deep terrestrial subsurface aquifer revealed taxonomically and functionally diverse microbial community comprising novel uncultured bacterial lineages.</title>
        <authorList>
            <person name="Kadnikov V.V."/>
            <person name="Mardanov A.V."/>
            <person name="Beletsky A.V."/>
            <person name="Banks D."/>
            <person name="Pimenov N.V."/>
            <person name="Frank Y.A."/>
            <person name="Karnachuk O.V."/>
            <person name="Ravin N.V."/>
        </authorList>
    </citation>
    <scope>NUCLEOTIDE SEQUENCE [LARGE SCALE GENOMIC DNA]</scope>
    <source>
        <strain evidence="8">BY5</strain>
    </source>
</reference>
<evidence type="ECO:0000256" key="5">
    <source>
        <dbReference type="RuleBase" id="RU000414"/>
    </source>
</evidence>
<dbReference type="GO" id="GO:0004784">
    <property type="term" value="F:superoxide dismutase activity"/>
    <property type="evidence" value="ECO:0007669"/>
    <property type="project" value="UniProtKB-EC"/>
</dbReference>
<evidence type="ECO:0000259" key="7">
    <source>
        <dbReference type="Pfam" id="PF02777"/>
    </source>
</evidence>
<dbReference type="Pfam" id="PF02777">
    <property type="entry name" value="Sod_Fe_C"/>
    <property type="match status" value="1"/>
</dbReference>
<dbReference type="InterPro" id="IPR001189">
    <property type="entry name" value="Mn/Fe_SOD"/>
</dbReference>
<dbReference type="PANTHER" id="PTHR42769:SF3">
    <property type="entry name" value="SUPEROXIDE DISMUTASE [FE] 2, CHLOROPLASTIC"/>
    <property type="match status" value="1"/>
</dbReference>
<gene>
    <name evidence="8" type="ORF">OZSIB_2841</name>
</gene>
<dbReference type="Proteomes" id="UP000252355">
    <property type="component" value="Unassembled WGS sequence"/>
</dbReference>
<dbReference type="InterPro" id="IPR019832">
    <property type="entry name" value="Mn/Fe_SOD_C"/>
</dbReference>
<dbReference type="SUPFAM" id="SSF46609">
    <property type="entry name" value="Fe,Mn superoxide dismutase (SOD), N-terminal domain"/>
    <property type="match status" value="1"/>
</dbReference>
<feature type="domain" description="Manganese/iron superoxide dismutase N-terminal" evidence="6">
    <location>
        <begin position="39"/>
        <end position="120"/>
    </location>
</feature>
<sequence>MRSSNSSWFKVGVFFILISGAVLLPAGLRAEALAPQVVLMPLPYAQNALEPHISSATIGFHHGKHHAAYVNKANELMAAPQFQGKKPLEVMLMAAKDPALANLFNNLAQAINHEFFWLCLKPNGGGEPPAGPLAEAIVKSFGRWAKCREELEAAALSQFGSGWAWLVADGDTLKVVKTGNAETPVTQGLKPLLTIDVWEHAYYLDFQNRRAAFVKAVLDHLINWEFVAANFARPGPYAPLEPSAEPKQKPSEP</sequence>
<comment type="caution">
    <text evidence="8">The sequence shown here is derived from an EMBL/GenBank/DDBJ whole genome shotgun (WGS) entry which is preliminary data.</text>
</comment>
<dbReference type="PROSITE" id="PS00088">
    <property type="entry name" value="SOD_MN"/>
    <property type="match status" value="1"/>
</dbReference>
<evidence type="ECO:0000256" key="4">
    <source>
        <dbReference type="ARBA" id="ARBA00023002"/>
    </source>
</evidence>
<dbReference type="InterPro" id="IPR019833">
    <property type="entry name" value="Mn/Fe_SOD_BS"/>
</dbReference>
<dbReference type="GO" id="GO:0046872">
    <property type="term" value="F:metal ion binding"/>
    <property type="evidence" value="ECO:0007669"/>
    <property type="project" value="UniProtKB-KW"/>
</dbReference>
<evidence type="ECO:0000256" key="1">
    <source>
        <dbReference type="ARBA" id="ARBA00008714"/>
    </source>
</evidence>
<name>A0A367ZI53_9BACT</name>
<keyword evidence="3 5" id="KW-0479">Metal-binding</keyword>
<protein>
    <recommendedName>
        <fullName evidence="2 5">Superoxide dismutase</fullName>
        <ecNumber evidence="2 5">1.15.1.1</ecNumber>
    </recommendedName>
</protein>
<dbReference type="InterPro" id="IPR019831">
    <property type="entry name" value="Mn/Fe_SOD_N"/>
</dbReference>
<comment type="similarity">
    <text evidence="1 5">Belongs to the iron/manganese superoxide dismutase family.</text>
</comment>
<dbReference type="EMBL" id="QOQW01000033">
    <property type="protein sequence ID" value="RCK77783.1"/>
    <property type="molecule type" value="Genomic_DNA"/>
</dbReference>
<feature type="domain" description="Manganese/iron superoxide dismutase C-terminal" evidence="7">
    <location>
        <begin position="130"/>
        <end position="229"/>
    </location>
</feature>
<dbReference type="EC" id="1.15.1.1" evidence="2 5"/>
<comment type="catalytic activity">
    <reaction evidence="5">
        <text>2 superoxide + 2 H(+) = H2O2 + O2</text>
        <dbReference type="Rhea" id="RHEA:20696"/>
        <dbReference type="ChEBI" id="CHEBI:15378"/>
        <dbReference type="ChEBI" id="CHEBI:15379"/>
        <dbReference type="ChEBI" id="CHEBI:16240"/>
        <dbReference type="ChEBI" id="CHEBI:18421"/>
        <dbReference type="EC" id="1.15.1.1"/>
    </reaction>
</comment>
<keyword evidence="4 5" id="KW-0560">Oxidoreductase</keyword>
<dbReference type="PANTHER" id="PTHR42769">
    <property type="entry name" value="SUPEROXIDE DISMUTASE"/>
    <property type="match status" value="1"/>
</dbReference>
<comment type="function">
    <text evidence="5">Destroys radicals which are normally produced within the cells and which are toxic to biological systems.</text>
</comment>